<evidence type="ECO:0000313" key="1">
    <source>
        <dbReference type="EMBL" id="WUR04478.1"/>
    </source>
</evidence>
<dbReference type="RefSeq" id="XP_065330623.1">
    <property type="nucleotide sequence ID" value="XM_065474551.1"/>
</dbReference>
<reference evidence="1" key="1">
    <citation type="journal article" date="2024" name="BMC Genomics">
        <title>Functional annotation of a divergent genome using sequence and structure-based similarity.</title>
        <authorList>
            <person name="Svedberg D."/>
            <person name="Winiger R.R."/>
            <person name="Berg A."/>
            <person name="Sharma H."/>
            <person name="Tellgren-Roth C."/>
            <person name="Debrunner-Vossbrinck B.A."/>
            <person name="Vossbrinck C.R."/>
            <person name="Barandun J."/>
        </authorList>
    </citation>
    <scope>NUCLEOTIDE SEQUENCE</scope>
    <source>
        <strain evidence="1">Illinois isolate</strain>
    </source>
</reference>
<accession>A0AAX4JF66</accession>
<evidence type="ECO:0000313" key="2">
    <source>
        <dbReference type="Proteomes" id="UP001334084"/>
    </source>
</evidence>
<organism evidence="1 2">
    <name type="scientific">Vairimorpha necatrix</name>
    <dbReference type="NCBI Taxonomy" id="6039"/>
    <lineage>
        <taxon>Eukaryota</taxon>
        <taxon>Fungi</taxon>
        <taxon>Fungi incertae sedis</taxon>
        <taxon>Microsporidia</taxon>
        <taxon>Nosematidae</taxon>
        <taxon>Vairimorpha</taxon>
    </lineage>
</organism>
<protein>
    <submittedName>
        <fullName evidence="1">Uncharacterized protein</fullName>
    </submittedName>
</protein>
<sequence>MKFFYLIGFCLTAQNFIKKFINMLSTKENNNIDSYYYVRYEKTKNVDNSEGHHIDIIKSQPKKINHLTAENTDENEKE</sequence>
<dbReference type="KEGG" id="vnx:VNE69_09033"/>
<dbReference type="EMBL" id="CP142734">
    <property type="protein sequence ID" value="WUR04478.1"/>
    <property type="molecule type" value="Genomic_DNA"/>
</dbReference>
<keyword evidence="2" id="KW-1185">Reference proteome</keyword>
<dbReference type="AlphaFoldDB" id="A0AAX4JF66"/>
<proteinExistence type="predicted"/>
<dbReference type="Proteomes" id="UP001334084">
    <property type="component" value="Chromosome 9"/>
</dbReference>
<name>A0AAX4JF66_9MICR</name>
<gene>
    <name evidence="1" type="ORF">VNE69_09033</name>
</gene>
<dbReference type="GeneID" id="90542312"/>